<evidence type="ECO:0000256" key="2">
    <source>
        <dbReference type="ARBA" id="ARBA00023002"/>
    </source>
</evidence>
<dbReference type="InterPro" id="IPR036188">
    <property type="entry name" value="FAD/NAD-bd_sf"/>
</dbReference>
<dbReference type="Gene3D" id="3.50.50.60">
    <property type="entry name" value="FAD/NAD(P)-binding domain"/>
    <property type="match status" value="2"/>
</dbReference>
<dbReference type="InterPro" id="IPR050097">
    <property type="entry name" value="Ferredoxin-NADP_redctase_2"/>
</dbReference>
<dbReference type="EMBL" id="BAABRU010000008">
    <property type="protein sequence ID" value="GAA5528657.1"/>
    <property type="molecule type" value="Genomic_DNA"/>
</dbReference>
<dbReference type="PRINTS" id="PR00368">
    <property type="entry name" value="FADPNR"/>
</dbReference>
<reference evidence="4 5" key="1">
    <citation type="submission" date="2024-02" db="EMBL/GenBank/DDBJ databases">
        <title>Herpetosiphon gulosus NBRC 112829.</title>
        <authorList>
            <person name="Ichikawa N."/>
            <person name="Katano-Makiyama Y."/>
            <person name="Hidaka K."/>
        </authorList>
    </citation>
    <scope>NUCLEOTIDE SEQUENCE [LARGE SCALE GENOMIC DNA]</scope>
    <source>
        <strain evidence="4 5">NBRC 112829</strain>
    </source>
</reference>
<feature type="domain" description="FAD/NAD(P)-binding" evidence="3">
    <location>
        <begin position="5"/>
        <end position="152"/>
    </location>
</feature>
<dbReference type="RefSeq" id="WP_345722274.1">
    <property type="nucleotide sequence ID" value="NZ_BAABRU010000008.1"/>
</dbReference>
<gene>
    <name evidence="4" type="primary">ahpF</name>
    <name evidence="4" type="ORF">Hgul01_02459</name>
</gene>
<keyword evidence="5" id="KW-1185">Reference proteome</keyword>
<dbReference type="InterPro" id="IPR023753">
    <property type="entry name" value="FAD/NAD-binding_dom"/>
</dbReference>
<dbReference type="PANTHER" id="PTHR48105">
    <property type="entry name" value="THIOREDOXIN REDUCTASE 1-RELATED-RELATED"/>
    <property type="match status" value="1"/>
</dbReference>
<protein>
    <submittedName>
        <fullName evidence="4">NADH dehydrogenase</fullName>
    </submittedName>
</protein>
<organism evidence="4 5">
    <name type="scientific">Herpetosiphon gulosus</name>
    <dbReference type="NCBI Taxonomy" id="1973496"/>
    <lineage>
        <taxon>Bacteria</taxon>
        <taxon>Bacillati</taxon>
        <taxon>Chloroflexota</taxon>
        <taxon>Chloroflexia</taxon>
        <taxon>Herpetosiphonales</taxon>
        <taxon>Herpetosiphonaceae</taxon>
        <taxon>Herpetosiphon</taxon>
    </lineage>
</organism>
<evidence type="ECO:0000313" key="5">
    <source>
        <dbReference type="Proteomes" id="UP001428290"/>
    </source>
</evidence>
<name>A0ABP9WZP8_9CHLR</name>
<sequence length="322" mass="34703">MSIVYDILIIGGGPSALAAAFYAQNKQLRTLMIYADLGGKAGWAHNRTVNGTINVLPGHDLVERLISQLSNHQSSVAHINDRVVGLRKTNGMFVVDTQQYGERYARSVVVASGAAPNRLPLPGIQHLFGVGLGYSITTFAHQTQGQRVAVYGVTPRTIRGVAEIVLGSNHIYWVSPDEDLPEVPLVDAIRRMPNVTIIPQATIRDVVGINSVKQIVIERGTSLQHIPVDRLFVDIGIQPNTGFLNNGNVDVLDEDGFVIVDEYNSSPCHGIFAAGDVSNSVLGEQVLIAIGDGVRAAVSAYEYLLVHKLTLEEVSHAADKTA</sequence>
<evidence type="ECO:0000256" key="1">
    <source>
        <dbReference type="ARBA" id="ARBA00022630"/>
    </source>
</evidence>
<dbReference type="PRINTS" id="PR00469">
    <property type="entry name" value="PNDRDTASEII"/>
</dbReference>
<dbReference type="Pfam" id="PF07992">
    <property type="entry name" value="Pyr_redox_2"/>
    <property type="match status" value="2"/>
</dbReference>
<keyword evidence="2" id="KW-0560">Oxidoreductase</keyword>
<proteinExistence type="predicted"/>
<feature type="domain" description="FAD/NAD(P)-binding" evidence="3">
    <location>
        <begin position="190"/>
        <end position="289"/>
    </location>
</feature>
<evidence type="ECO:0000259" key="3">
    <source>
        <dbReference type="Pfam" id="PF07992"/>
    </source>
</evidence>
<accession>A0ABP9WZP8</accession>
<dbReference type="SUPFAM" id="SSF51905">
    <property type="entry name" value="FAD/NAD(P)-binding domain"/>
    <property type="match status" value="1"/>
</dbReference>
<evidence type="ECO:0000313" key="4">
    <source>
        <dbReference type="EMBL" id="GAA5528657.1"/>
    </source>
</evidence>
<keyword evidence="1" id="KW-0285">Flavoprotein</keyword>
<dbReference type="Proteomes" id="UP001428290">
    <property type="component" value="Unassembled WGS sequence"/>
</dbReference>
<comment type="caution">
    <text evidence="4">The sequence shown here is derived from an EMBL/GenBank/DDBJ whole genome shotgun (WGS) entry which is preliminary data.</text>
</comment>